<reference evidence="6" key="1">
    <citation type="journal article" date="2019" name="Int. J. Syst. Evol. Microbiol.">
        <title>The Global Catalogue of Microorganisms (GCM) 10K type strain sequencing project: providing services to taxonomists for standard genome sequencing and annotation.</title>
        <authorList>
            <consortium name="The Broad Institute Genomics Platform"/>
            <consortium name="The Broad Institute Genome Sequencing Center for Infectious Disease"/>
            <person name="Wu L."/>
            <person name="Ma J."/>
        </authorList>
    </citation>
    <scope>NUCLEOTIDE SEQUENCE [LARGE SCALE GENOMIC DNA]</scope>
    <source>
        <strain evidence="6">KCTC 42447</strain>
    </source>
</reference>
<dbReference type="PANTHER" id="PTHR33643:SF1">
    <property type="entry name" value="UREASE ACCESSORY PROTEIN D"/>
    <property type="match status" value="1"/>
</dbReference>
<comment type="similarity">
    <text evidence="1 4">Belongs to the UreD family.</text>
</comment>
<evidence type="ECO:0000256" key="3">
    <source>
        <dbReference type="ARBA" id="ARBA00023186"/>
    </source>
</evidence>
<name>A0ABV7T9I1_9GAMM</name>
<accession>A0ABV7T9I1</accession>
<evidence type="ECO:0000313" key="6">
    <source>
        <dbReference type="Proteomes" id="UP001595630"/>
    </source>
</evidence>
<sequence>MLPAQARLAFTRSPDGVTFLARQQVSYPYHVGRVLRLPTDPEPMATVLLQSCSGGIFEGEELGLSVSVGPGAMAHLSTGASTIVHGMREGEARQRTCLEVGANALLEYLPKPTVLFSRAQLLNEVDVSLSPQASLLLWDVCMAHGPGGDLERFGHYHSVTRVRDSEGRLQVLDRMRIQGADLGEPRTGINGGFGTLGTFFILTRKVNASLLVEYIRNVSFADEEVYVGTSELPGNNGVWVRVLAKSAVVMAKQLKCIRGSIRPLLMDALEAKPARSGLAGVR</sequence>
<gene>
    <name evidence="4" type="primary">ureD</name>
    <name evidence="5" type="ORF">ACFOMF_18115</name>
</gene>
<keyword evidence="3 4" id="KW-0143">Chaperone</keyword>
<comment type="subunit">
    <text evidence="4">UreD, UreF and UreG form a complex that acts as a GTP-hydrolysis-dependent molecular chaperone, activating the urease apoprotein by helping to assemble the nickel containing metallocenter of UreC. The UreE protein probably delivers the nickel.</text>
</comment>
<dbReference type="Proteomes" id="UP001595630">
    <property type="component" value="Unassembled WGS sequence"/>
</dbReference>
<protein>
    <recommendedName>
        <fullName evidence="4">Urease accessory protein UreD</fullName>
    </recommendedName>
</protein>
<keyword evidence="2 4" id="KW-0996">Nickel insertion</keyword>
<comment type="subcellular location">
    <subcellularLocation>
        <location evidence="4">Cytoplasm</location>
    </subcellularLocation>
</comment>
<evidence type="ECO:0000256" key="1">
    <source>
        <dbReference type="ARBA" id="ARBA00007177"/>
    </source>
</evidence>
<evidence type="ECO:0000256" key="4">
    <source>
        <dbReference type="HAMAP-Rule" id="MF_01384"/>
    </source>
</evidence>
<comment type="function">
    <text evidence="4">Required for maturation of urease via the functional incorporation of the urease nickel metallocenter.</text>
</comment>
<evidence type="ECO:0000256" key="2">
    <source>
        <dbReference type="ARBA" id="ARBA00022988"/>
    </source>
</evidence>
<dbReference type="InterPro" id="IPR002669">
    <property type="entry name" value="UreD"/>
</dbReference>
<dbReference type="EMBL" id="JBHRXZ010000029">
    <property type="protein sequence ID" value="MFC3609687.1"/>
    <property type="molecule type" value="Genomic_DNA"/>
</dbReference>
<dbReference type="PANTHER" id="PTHR33643">
    <property type="entry name" value="UREASE ACCESSORY PROTEIN D"/>
    <property type="match status" value="1"/>
</dbReference>
<dbReference type="HAMAP" id="MF_01384">
    <property type="entry name" value="UreD"/>
    <property type="match status" value="1"/>
</dbReference>
<evidence type="ECO:0000313" key="5">
    <source>
        <dbReference type="EMBL" id="MFC3609687.1"/>
    </source>
</evidence>
<proteinExistence type="inferred from homology"/>
<keyword evidence="6" id="KW-1185">Reference proteome</keyword>
<dbReference type="RefSeq" id="WP_386367526.1">
    <property type="nucleotide sequence ID" value="NZ_JBHRXZ010000029.1"/>
</dbReference>
<organism evidence="5 6">
    <name type="scientific">Stutzerimonas tarimensis</name>
    <dbReference type="NCBI Taxonomy" id="1507735"/>
    <lineage>
        <taxon>Bacteria</taxon>
        <taxon>Pseudomonadati</taxon>
        <taxon>Pseudomonadota</taxon>
        <taxon>Gammaproteobacteria</taxon>
        <taxon>Pseudomonadales</taxon>
        <taxon>Pseudomonadaceae</taxon>
        <taxon>Stutzerimonas</taxon>
    </lineage>
</organism>
<dbReference type="Pfam" id="PF01774">
    <property type="entry name" value="UreD"/>
    <property type="match status" value="1"/>
</dbReference>
<keyword evidence="4" id="KW-0963">Cytoplasm</keyword>
<comment type="caution">
    <text evidence="5">The sequence shown here is derived from an EMBL/GenBank/DDBJ whole genome shotgun (WGS) entry which is preliminary data.</text>
</comment>